<feature type="transmembrane region" description="Helical" evidence="8">
    <location>
        <begin position="201"/>
        <end position="226"/>
    </location>
</feature>
<dbReference type="PANTHER" id="PTHR30065:SF1">
    <property type="entry name" value="SURFACE PRESENTATION OF ANTIGENS PROTEIN SPAR"/>
    <property type="match status" value="1"/>
</dbReference>
<organism evidence="9">
    <name type="scientific">marine sediment metagenome</name>
    <dbReference type="NCBI Taxonomy" id="412755"/>
    <lineage>
        <taxon>unclassified sequences</taxon>
        <taxon>metagenomes</taxon>
        <taxon>ecological metagenomes</taxon>
    </lineage>
</organism>
<evidence type="ECO:0000256" key="7">
    <source>
        <dbReference type="ARBA" id="ARBA00023143"/>
    </source>
</evidence>
<comment type="subcellular location">
    <subcellularLocation>
        <location evidence="1">Bacterial flagellum basal body</location>
    </subcellularLocation>
    <subcellularLocation>
        <location evidence="2">Cell membrane</location>
        <topology evidence="2">Multi-pass membrane protein</topology>
    </subcellularLocation>
</comment>
<keyword evidence="7" id="KW-0975">Bacterial flagellum</keyword>
<feature type="non-terminal residue" evidence="9">
    <location>
        <position position="1"/>
    </location>
</feature>
<evidence type="ECO:0000256" key="2">
    <source>
        <dbReference type="ARBA" id="ARBA00004651"/>
    </source>
</evidence>
<name>X1A144_9ZZZZ</name>
<keyword evidence="5 8" id="KW-1133">Transmembrane helix</keyword>
<evidence type="ECO:0000256" key="1">
    <source>
        <dbReference type="ARBA" id="ARBA00004117"/>
    </source>
</evidence>
<dbReference type="InterPro" id="IPR006303">
    <property type="entry name" value="FliR"/>
</dbReference>
<evidence type="ECO:0000256" key="3">
    <source>
        <dbReference type="ARBA" id="ARBA00022475"/>
    </source>
</evidence>
<gene>
    <name evidence="9" type="ORF">S01H4_30781</name>
</gene>
<dbReference type="InterPro" id="IPR002010">
    <property type="entry name" value="T3SS_IM_R"/>
</dbReference>
<feature type="transmembrane region" description="Helical" evidence="8">
    <location>
        <begin position="28"/>
        <end position="48"/>
    </location>
</feature>
<keyword evidence="4 8" id="KW-0812">Transmembrane</keyword>
<evidence type="ECO:0000256" key="5">
    <source>
        <dbReference type="ARBA" id="ARBA00022989"/>
    </source>
</evidence>
<dbReference type="PRINTS" id="PR00953">
    <property type="entry name" value="TYPE3IMRPROT"/>
</dbReference>
<evidence type="ECO:0000313" key="9">
    <source>
        <dbReference type="EMBL" id="GAG75815.1"/>
    </source>
</evidence>
<dbReference type="Pfam" id="PF01311">
    <property type="entry name" value="Bac_export_1"/>
    <property type="match status" value="1"/>
</dbReference>
<dbReference type="AlphaFoldDB" id="X1A144"/>
<dbReference type="NCBIfam" id="TIGR01400">
    <property type="entry name" value="fliR"/>
    <property type="match status" value="1"/>
</dbReference>
<evidence type="ECO:0000256" key="8">
    <source>
        <dbReference type="SAM" id="Phobius"/>
    </source>
</evidence>
<evidence type="ECO:0000256" key="4">
    <source>
        <dbReference type="ARBA" id="ARBA00022692"/>
    </source>
</evidence>
<keyword evidence="3" id="KW-1003">Cell membrane</keyword>
<dbReference type="GO" id="GO:0044780">
    <property type="term" value="P:bacterial-type flagellum assembly"/>
    <property type="evidence" value="ECO:0007669"/>
    <property type="project" value="InterPro"/>
</dbReference>
<dbReference type="GO" id="GO:0006605">
    <property type="term" value="P:protein targeting"/>
    <property type="evidence" value="ECO:0007669"/>
    <property type="project" value="InterPro"/>
</dbReference>
<evidence type="ECO:0000256" key="6">
    <source>
        <dbReference type="ARBA" id="ARBA00023136"/>
    </source>
</evidence>
<feature type="transmembrane region" description="Helical" evidence="8">
    <location>
        <begin position="121"/>
        <end position="141"/>
    </location>
</feature>
<dbReference type="EMBL" id="BART01015916">
    <property type="protein sequence ID" value="GAG75815.1"/>
    <property type="molecule type" value="Genomic_DNA"/>
</dbReference>
<dbReference type="PANTHER" id="PTHR30065">
    <property type="entry name" value="FLAGELLAR BIOSYNTHETIC PROTEIN FLIR"/>
    <property type="match status" value="1"/>
</dbReference>
<feature type="transmembrane region" description="Helical" evidence="8">
    <location>
        <begin position="60"/>
        <end position="85"/>
    </location>
</feature>
<dbReference type="GO" id="GO:0009425">
    <property type="term" value="C:bacterial-type flagellum basal body"/>
    <property type="evidence" value="ECO:0007669"/>
    <property type="project" value="UniProtKB-SubCell"/>
</dbReference>
<protein>
    <recommendedName>
        <fullName evidence="10">Flagellar biosynthetic protein FliR</fullName>
    </recommendedName>
</protein>
<feature type="transmembrane region" description="Helical" evidence="8">
    <location>
        <begin position="162"/>
        <end position="195"/>
    </location>
</feature>
<dbReference type="GO" id="GO:0005886">
    <property type="term" value="C:plasma membrane"/>
    <property type="evidence" value="ECO:0007669"/>
    <property type="project" value="UniProtKB-SubCell"/>
</dbReference>
<proteinExistence type="predicted"/>
<comment type="caution">
    <text evidence="9">The sequence shown here is derived from an EMBL/GenBank/DDBJ whole genome shotgun (WGS) entry which is preliminary data.</text>
</comment>
<evidence type="ECO:0008006" key="10">
    <source>
        <dbReference type="Google" id="ProtNLM"/>
    </source>
</evidence>
<accession>X1A144</accession>
<keyword evidence="6 8" id="KW-0472">Membrane</keyword>
<sequence>AAADVFSFYARRFDFDDHADFKSQSIPLLFRVGLALATSAVLFPILKLENFPALTGLTPLAIGIFGEILLGISIGLVVSFIFAGLQLAGQLAGYQMGLAIARVMDPSTNLQIPLLAQFNQMFALLIFITINAHHWFIRALADSYRLVPPFGFRISSSLMEQLVSMAGNMFVIAIKVGAPVMAALLLTSIAFGLIARTIPQMNVFFVAMPLKIAVGLLFVGLCLPYYSSFLKTLFSKLGDTIMLLLKAVS</sequence>
<reference evidence="9" key="1">
    <citation type="journal article" date="2014" name="Front. Microbiol.">
        <title>High frequency of phylogenetically diverse reductive dehalogenase-homologous genes in deep subseafloor sedimentary metagenomes.</title>
        <authorList>
            <person name="Kawai M."/>
            <person name="Futagami T."/>
            <person name="Toyoda A."/>
            <person name="Takaki Y."/>
            <person name="Nishi S."/>
            <person name="Hori S."/>
            <person name="Arai W."/>
            <person name="Tsubouchi T."/>
            <person name="Morono Y."/>
            <person name="Uchiyama I."/>
            <person name="Ito T."/>
            <person name="Fujiyama A."/>
            <person name="Inagaki F."/>
            <person name="Takami H."/>
        </authorList>
    </citation>
    <scope>NUCLEOTIDE SEQUENCE</scope>
    <source>
        <strain evidence="9">Expedition CK06-06</strain>
    </source>
</reference>